<evidence type="ECO:0000256" key="5">
    <source>
        <dbReference type="ARBA" id="ARBA00022734"/>
    </source>
</evidence>
<dbReference type="FunFam" id="2.10.250.10:FF:000002">
    <property type="entry name" value="Calreticulin"/>
    <property type="match status" value="1"/>
</dbReference>
<dbReference type="InterPro" id="IPR001580">
    <property type="entry name" value="Calret/calnex"/>
</dbReference>
<dbReference type="GO" id="GO:0005789">
    <property type="term" value="C:endoplasmic reticulum membrane"/>
    <property type="evidence" value="ECO:0007669"/>
    <property type="project" value="TreeGrafter"/>
</dbReference>
<feature type="chain" id="PRO_5031599193" description="Calreticulin" evidence="14">
    <location>
        <begin position="22"/>
        <end position="397"/>
    </location>
</feature>
<dbReference type="GO" id="GO:0006457">
    <property type="term" value="P:protein folding"/>
    <property type="evidence" value="ECO:0007669"/>
    <property type="project" value="InterPro"/>
</dbReference>
<keyword evidence="6" id="KW-0677">Repeat</keyword>
<dbReference type="AlphaFoldDB" id="A0A7S2SPD6"/>
<feature type="binding site" evidence="12">
    <location>
        <position position="132"/>
    </location>
    <ligand>
        <name>an alpha-D-glucoside</name>
        <dbReference type="ChEBI" id="CHEBI:22390"/>
    </ligand>
</feature>
<evidence type="ECO:0000256" key="8">
    <source>
        <dbReference type="ARBA" id="ARBA00022833"/>
    </source>
</evidence>
<dbReference type="PROSITE" id="PS00805">
    <property type="entry name" value="CALRETICULIN_REPEAT"/>
    <property type="match status" value="1"/>
</dbReference>
<dbReference type="InterPro" id="IPR009169">
    <property type="entry name" value="Calreticulin"/>
</dbReference>
<dbReference type="PRINTS" id="PR00626">
    <property type="entry name" value="CALRETICULIN"/>
</dbReference>
<dbReference type="PANTHER" id="PTHR11073">
    <property type="entry name" value="CALRETICULIN AND CALNEXIN"/>
    <property type="match status" value="1"/>
</dbReference>
<feature type="compositionally biased region" description="Acidic residues" evidence="15">
    <location>
        <begin position="242"/>
        <end position="268"/>
    </location>
</feature>
<feature type="binding site" evidence="12">
    <location>
        <position position="116"/>
    </location>
    <ligand>
        <name>an alpha-D-glucoside</name>
        <dbReference type="ChEBI" id="CHEBI:22390"/>
    </ligand>
</feature>
<evidence type="ECO:0000256" key="13">
    <source>
        <dbReference type="PIRSR" id="PIRSR002356-3"/>
    </source>
</evidence>
<feature type="disulfide bond" evidence="13">
    <location>
        <begin position="110"/>
        <end position="141"/>
    </location>
</feature>
<comment type="similarity">
    <text evidence="2 11 14">Belongs to the calreticulin family.</text>
</comment>
<keyword evidence="4 14" id="KW-0732">Signal</keyword>
<comment type="subcellular location">
    <subcellularLocation>
        <location evidence="1 11">Endoplasmic reticulum lumen</location>
    </subcellularLocation>
</comment>
<protein>
    <recommendedName>
        <fullName evidence="11">Calreticulin</fullName>
    </recommendedName>
</protein>
<evidence type="ECO:0000256" key="12">
    <source>
        <dbReference type="PIRSR" id="PIRSR002356-1"/>
    </source>
</evidence>
<dbReference type="Gene3D" id="2.60.120.200">
    <property type="match status" value="1"/>
</dbReference>
<dbReference type="InterPro" id="IPR013320">
    <property type="entry name" value="ConA-like_dom_sf"/>
</dbReference>
<dbReference type="InterPro" id="IPR018124">
    <property type="entry name" value="Calret/calnex_CS"/>
</dbReference>
<dbReference type="SUPFAM" id="SSF63887">
    <property type="entry name" value="P-domain of calnexin/calreticulin"/>
    <property type="match status" value="1"/>
</dbReference>
<proteinExistence type="inferred from homology"/>
<dbReference type="Pfam" id="PF00262">
    <property type="entry name" value="Calreticulin"/>
    <property type="match status" value="2"/>
</dbReference>
<keyword evidence="8" id="KW-0862">Zinc</keyword>
<sequence length="397" mass="45102">MPSVMRSAVLALALLASSVSATVFFEERFGDAAWEKRWTLSDWKTGDMGKWSWTSGDWFSNEAEAKGIATTDDLKHHAISAKMPKAASTGKKPLVVQFTAKHEKKDYSFCGGGYIKLLPTLDQAKFGGDSEYSLMLGPDLCGYDVSRIHFIFNHNGENLLKDEDIKLDYDDKNEYTHLYTFIIEPDGTYSVLFDEKEKASGKIEEDWAFPKKEIKDPSESKPEDWVDEKKIPDPAAVKPEGYDDIPAEIPDPEAEKPDDWDDEDDGEWEPPMIDNPDYKGPWNAPMIENPDYKGEWEHPMIANPEYKPSSYAKYSSLKYVGFELWTVNAGSIFDNILVTDDKDYAKKMAAETFQKIVEGEKEAHEVYKKANEPEPEAEEGAEYDDAEEDEEELKDEL</sequence>
<feature type="region of interest" description="Disordered" evidence="15">
    <location>
        <begin position="363"/>
        <end position="397"/>
    </location>
</feature>
<evidence type="ECO:0000256" key="3">
    <source>
        <dbReference type="ARBA" id="ARBA00022723"/>
    </source>
</evidence>
<organism evidence="16">
    <name type="scientific">Rhizochromulina marina</name>
    <dbReference type="NCBI Taxonomy" id="1034831"/>
    <lineage>
        <taxon>Eukaryota</taxon>
        <taxon>Sar</taxon>
        <taxon>Stramenopiles</taxon>
        <taxon>Ochrophyta</taxon>
        <taxon>Dictyochophyceae</taxon>
        <taxon>Rhizochromulinales</taxon>
        <taxon>Rhizochromulina</taxon>
    </lineage>
</organism>
<keyword evidence="9" id="KW-0106">Calcium</keyword>
<keyword evidence="13" id="KW-1015">Disulfide bond</keyword>
<dbReference type="PIRSF" id="PIRSF002356">
    <property type="entry name" value="Calreticulin"/>
    <property type="match status" value="1"/>
</dbReference>
<keyword evidence="7 11" id="KW-0256">Endoplasmic reticulum</keyword>
<feature type="compositionally biased region" description="Acidic residues" evidence="15">
    <location>
        <begin position="373"/>
        <end position="397"/>
    </location>
</feature>
<feature type="signal peptide" evidence="14">
    <location>
        <begin position="1"/>
        <end position="21"/>
    </location>
</feature>
<evidence type="ECO:0000256" key="6">
    <source>
        <dbReference type="ARBA" id="ARBA00022737"/>
    </source>
</evidence>
<evidence type="ECO:0000256" key="11">
    <source>
        <dbReference type="PIRNR" id="PIRNR002356"/>
    </source>
</evidence>
<dbReference type="GO" id="GO:0051082">
    <property type="term" value="F:unfolded protein binding"/>
    <property type="evidence" value="ECO:0007669"/>
    <property type="project" value="InterPro"/>
</dbReference>
<evidence type="ECO:0000256" key="1">
    <source>
        <dbReference type="ARBA" id="ARBA00004319"/>
    </source>
</evidence>
<feature type="region of interest" description="Disordered" evidence="15">
    <location>
        <begin position="209"/>
        <end position="282"/>
    </location>
</feature>
<dbReference type="GO" id="GO:0005788">
    <property type="term" value="C:endoplasmic reticulum lumen"/>
    <property type="evidence" value="ECO:0007669"/>
    <property type="project" value="UniProtKB-SubCell"/>
</dbReference>
<dbReference type="InterPro" id="IPR009033">
    <property type="entry name" value="Calreticulin/calnexin_P_dom_sf"/>
</dbReference>
<gene>
    <name evidence="16" type="ORF">RMAR1173_LOCUS17265</name>
</gene>
<feature type="compositionally biased region" description="Basic and acidic residues" evidence="15">
    <location>
        <begin position="209"/>
        <end position="232"/>
    </location>
</feature>
<evidence type="ECO:0000256" key="10">
    <source>
        <dbReference type="ARBA" id="ARBA00023186"/>
    </source>
</evidence>
<evidence type="ECO:0000256" key="4">
    <source>
        <dbReference type="ARBA" id="ARBA00022729"/>
    </source>
</evidence>
<evidence type="ECO:0000256" key="14">
    <source>
        <dbReference type="RuleBase" id="RU362126"/>
    </source>
</evidence>
<keyword evidence="3" id="KW-0479">Metal-binding</keyword>
<evidence type="ECO:0000313" key="16">
    <source>
        <dbReference type="EMBL" id="CAD9705891.1"/>
    </source>
</evidence>
<evidence type="ECO:0000256" key="2">
    <source>
        <dbReference type="ARBA" id="ARBA00010983"/>
    </source>
</evidence>
<keyword evidence="5" id="KW-0430">Lectin</keyword>
<dbReference type="GO" id="GO:0030246">
    <property type="term" value="F:carbohydrate binding"/>
    <property type="evidence" value="ECO:0007669"/>
    <property type="project" value="UniProtKB-KW"/>
</dbReference>
<keyword evidence="10 11" id="KW-0143">Chaperone</keyword>
<feature type="binding site" evidence="12">
    <location>
        <position position="323"/>
    </location>
    <ligand>
        <name>an alpha-D-glucoside</name>
        <dbReference type="ChEBI" id="CHEBI:22390"/>
    </ligand>
</feature>
<dbReference type="GO" id="GO:0036503">
    <property type="term" value="P:ERAD pathway"/>
    <property type="evidence" value="ECO:0007669"/>
    <property type="project" value="TreeGrafter"/>
</dbReference>
<evidence type="ECO:0000256" key="15">
    <source>
        <dbReference type="SAM" id="MobiDB-lite"/>
    </source>
</evidence>
<dbReference type="PANTHER" id="PTHR11073:SF2">
    <property type="entry name" value="CALRETICULIN"/>
    <property type="match status" value="1"/>
</dbReference>
<name>A0A7S2SPD6_9STRA</name>
<evidence type="ECO:0000256" key="9">
    <source>
        <dbReference type="ARBA" id="ARBA00022837"/>
    </source>
</evidence>
<accession>A0A7S2SPD6</accession>
<feature type="binding site" evidence="12">
    <location>
        <position position="139"/>
    </location>
    <ligand>
        <name>an alpha-D-glucoside</name>
        <dbReference type="ChEBI" id="CHEBI:22390"/>
    </ligand>
</feature>
<dbReference type="EMBL" id="HBHJ01026171">
    <property type="protein sequence ID" value="CAD9705891.1"/>
    <property type="molecule type" value="Transcribed_RNA"/>
</dbReference>
<evidence type="ECO:0000256" key="7">
    <source>
        <dbReference type="ARBA" id="ARBA00022824"/>
    </source>
</evidence>
<reference evidence="16" key="1">
    <citation type="submission" date="2021-01" db="EMBL/GenBank/DDBJ databases">
        <authorList>
            <person name="Corre E."/>
            <person name="Pelletier E."/>
            <person name="Niang G."/>
            <person name="Scheremetjew M."/>
            <person name="Finn R."/>
            <person name="Kale V."/>
            <person name="Holt S."/>
            <person name="Cochrane G."/>
            <person name="Meng A."/>
            <person name="Brown T."/>
            <person name="Cohen L."/>
        </authorList>
    </citation>
    <scope>NUCLEOTIDE SEQUENCE</scope>
    <source>
        <strain evidence="16">CCMP1243</strain>
    </source>
</reference>
<dbReference type="Gene3D" id="2.10.250.10">
    <property type="entry name" value="Calreticulin/calnexin, P domain"/>
    <property type="match status" value="1"/>
</dbReference>
<dbReference type="SUPFAM" id="SSF49899">
    <property type="entry name" value="Concanavalin A-like lectins/glucanases"/>
    <property type="match status" value="1"/>
</dbReference>
<feature type="compositionally biased region" description="Basic and acidic residues" evidence="15">
    <location>
        <begin position="363"/>
        <end position="372"/>
    </location>
</feature>
<feature type="binding site" evidence="12">
    <location>
        <position position="114"/>
    </location>
    <ligand>
        <name>an alpha-D-glucoside</name>
        <dbReference type="ChEBI" id="CHEBI:22390"/>
    </ligand>
</feature>
<dbReference type="GO" id="GO:0005509">
    <property type="term" value="F:calcium ion binding"/>
    <property type="evidence" value="ECO:0007669"/>
    <property type="project" value="InterPro"/>
</dbReference>